<evidence type="ECO:0000313" key="2">
    <source>
        <dbReference type="Proteomes" id="UP000829196"/>
    </source>
</evidence>
<dbReference type="PANTHER" id="PTHR31197:SF12">
    <property type="entry name" value="OS02G0770600 PROTEIN"/>
    <property type="match status" value="1"/>
</dbReference>
<dbReference type="PANTHER" id="PTHR31197">
    <property type="entry name" value="OS01G0612600 PROTEIN"/>
    <property type="match status" value="1"/>
</dbReference>
<comment type="caution">
    <text evidence="1">The sequence shown here is derived from an EMBL/GenBank/DDBJ whole genome shotgun (WGS) entry which is preliminary data.</text>
</comment>
<sequence length="328" mass="37887">MNPNGPPPPAKLVITVLAGIESTDAVGFRSSRSPSMERTRGCHISTHLGCFTPHSSPSHDMGEDNENKQDQLSSSMNMDWKSATCAVCMEPPHNAILLLCASHERGCRPYMCNTSYQHSNCLELFKKAYTVSVSTNQKTLPQHSSAICNKSKVLELPCPQCPLCRGQVKGWTVIGPARKYLDNKRRSCMQGECSFIGTFLELQQHIRENHPFPKPLEVDPELEKRWREIELERERQDVISFISSSMPNSVILGDYVIDRGELHNSLDNGILYSAEHRVFRDLNDVYYHRTTNVPRVHRHRRRRRQRRIQGRWMHGFRPFLARWNWMYQ</sequence>
<accession>A0A8T3AG77</accession>
<evidence type="ECO:0000313" key="1">
    <source>
        <dbReference type="EMBL" id="KAI0495229.1"/>
    </source>
</evidence>
<organism evidence="1 2">
    <name type="scientific">Dendrobium nobile</name>
    <name type="common">Orchid</name>
    <dbReference type="NCBI Taxonomy" id="94219"/>
    <lineage>
        <taxon>Eukaryota</taxon>
        <taxon>Viridiplantae</taxon>
        <taxon>Streptophyta</taxon>
        <taxon>Embryophyta</taxon>
        <taxon>Tracheophyta</taxon>
        <taxon>Spermatophyta</taxon>
        <taxon>Magnoliopsida</taxon>
        <taxon>Liliopsida</taxon>
        <taxon>Asparagales</taxon>
        <taxon>Orchidaceae</taxon>
        <taxon>Epidendroideae</taxon>
        <taxon>Malaxideae</taxon>
        <taxon>Dendrobiinae</taxon>
        <taxon>Dendrobium</taxon>
    </lineage>
</organism>
<dbReference type="AlphaFoldDB" id="A0A8T3AG77"/>
<dbReference type="Pfam" id="PF07800">
    <property type="entry name" value="DUF1644"/>
    <property type="match status" value="1"/>
</dbReference>
<proteinExistence type="predicted"/>
<keyword evidence="2" id="KW-1185">Reference proteome</keyword>
<dbReference type="InterPro" id="IPR012866">
    <property type="entry name" value="DUF1644"/>
</dbReference>
<reference evidence="1" key="1">
    <citation type="journal article" date="2022" name="Front. Genet.">
        <title>Chromosome-Scale Assembly of the Dendrobium nobile Genome Provides Insights Into the Molecular Mechanism of the Biosynthesis of the Medicinal Active Ingredient of Dendrobium.</title>
        <authorList>
            <person name="Xu Q."/>
            <person name="Niu S.-C."/>
            <person name="Li K.-L."/>
            <person name="Zheng P.-J."/>
            <person name="Zhang X.-J."/>
            <person name="Jia Y."/>
            <person name="Liu Y."/>
            <person name="Niu Y.-X."/>
            <person name="Yu L.-H."/>
            <person name="Chen D.-F."/>
            <person name="Zhang G.-Q."/>
        </authorList>
    </citation>
    <scope>NUCLEOTIDE SEQUENCE</scope>
    <source>
        <tissue evidence="1">Leaf</tissue>
    </source>
</reference>
<gene>
    <name evidence="1" type="ORF">KFK09_025379</name>
</gene>
<dbReference type="Proteomes" id="UP000829196">
    <property type="component" value="Unassembled WGS sequence"/>
</dbReference>
<name>A0A8T3AG77_DENNO</name>
<dbReference type="OrthoDB" id="1921166at2759"/>
<protein>
    <submittedName>
        <fullName evidence="1">Uncharacterized protein</fullName>
    </submittedName>
</protein>
<dbReference type="EMBL" id="JAGYWB010000017">
    <property type="protein sequence ID" value="KAI0495229.1"/>
    <property type="molecule type" value="Genomic_DNA"/>
</dbReference>